<dbReference type="OrthoDB" id="6430753at2759"/>
<dbReference type="InterPro" id="IPR017853">
    <property type="entry name" value="GH"/>
</dbReference>
<evidence type="ECO:0000259" key="5">
    <source>
        <dbReference type="PROSITE" id="PS51910"/>
    </source>
</evidence>
<dbReference type="GO" id="GO:0006032">
    <property type="term" value="P:chitin catabolic process"/>
    <property type="evidence" value="ECO:0007669"/>
    <property type="project" value="TreeGrafter"/>
</dbReference>
<proteinExistence type="predicted"/>
<dbReference type="SMART" id="SM00636">
    <property type="entry name" value="Glyco_18"/>
    <property type="match status" value="2"/>
</dbReference>
<dbReference type="AlphaFoldDB" id="A0A7R9KWR7"/>
<accession>A0A7R9KWR7</accession>
<dbReference type="SUPFAM" id="SSF51445">
    <property type="entry name" value="(Trans)glycosidases"/>
    <property type="match status" value="2"/>
</dbReference>
<keyword evidence="1 4" id="KW-0378">Hydrolase</keyword>
<dbReference type="EMBL" id="OC861865">
    <property type="protein sequence ID" value="CAD7629763.1"/>
    <property type="molecule type" value="Genomic_DNA"/>
</dbReference>
<dbReference type="InterPro" id="IPR001223">
    <property type="entry name" value="Glyco_hydro18_cat"/>
</dbReference>
<dbReference type="Gene3D" id="3.20.20.80">
    <property type="entry name" value="Glycosidases"/>
    <property type="match status" value="2"/>
</dbReference>
<name>A0A7R9KWR7_9ACAR</name>
<evidence type="ECO:0000256" key="1">
    <source>
        <dbReference type="ARBA" id="ARBA00022801"/>
    </source>
</evidence>
<gene>
    <name evidence="6" type="ORF">OSB1V03_LOCUS10178</name>
</gene>
<organism evidence="6">
    <name type="scientific">Medioppia subpectinata</name>
    <dbReference type="NCBI Taxonomy" id="1979941"/>
    <lineage>
        <taxon>Eukaryota</taxon>
        <taxon>Metazoa</taxon>
        <taxon>Ecdysozoa</taxon>
        <taxon>Arthropoda</taxon>
        <taxon>Chelicerata</taxon>
        <taxon>Arachnida</taxon>
        <taxon>Acari</taxon>
        <taxon>Acariformes</taxon>
        <taxon>Sarcoptiformes</taxon>
        <taxon>Oribatida</taxon>
        <taxon>Brachypylina</taxon>
        <taxon>Oppioidea</taxon>
        <taxon>Oppiidae</taxon>
        <taxon>Medioppia</taxon>
    </lineage>
</organism>
<dbReference type="PROSITE" id="PS51910">
    <property type="entry name" value="GH18_2"/>
    <property type="match status" value="2"/>
</dbReference>
<sequence>MTLVCAQLALSVCKPRVVCYLPDYRLGELPPESMDPTLCTHIHFSFHKLDEGRNTIVDATGSARPEIYRRLTALKARNPELKIIVAVGGGGAPNEPFSRLVNNANLRAHFITNTIAYLKQYGFDGLDLDWEYPVCWSGDCNKGPASDKPNFGKLVLELRAAFDKQNPRLSLSAAVPAGYPGGPLDKSYDIPAMAKALDYLSVMTYDLAGSWDHKTGHHSAFQKCIDWSQSYVNKGMPKDKVLIGVPFYGHVFTLQNPAQHQMGAPITGDGNVPGGQGGAALYSQMCDLVKNKGWAKETPDQGHDPIAYHGNLWVGYDDPYQAHDKSKWVKDNGFGGIIVWEIGQDDLQPRCCSVKFPMLRAINNGLLGTVLLYAALVCAQLALSVCKPRVVCYYPDYRLGSLAPANFDATLCTHIHFSFHKFDEGKNTIVDSTGSPRPDLYNQLKSLKSKNPELKIIVAMAGAGAPDQPLSNMVNNPTARGAFVKNTVAYLKQYGFDGLDVDWEYPVCWGGDCNRGPASDKPNFGKLLTELRAAFDKNSPRLSLSAAVPASFPNGPGDKAYDVPAMAKALDYLCVMTYDMAGTWDQKTGHHSDFKRTVDWSKPYVDKGMPKDKVLLGVPFYSRGFTLQNAAQHQMGAPITGVGNTPGGSDGASLYSEICDLVKNKGWKKERPTGGKDPIAYSGNVWLGYDDPYQAYDKSKWVKDNGFGGIIVWEVGQDDTQGSCCAVKFPMLRAINNGLFGTGKGPETYGCEHK</sequence>
<dbReference type="EMBL" id="CAJPIZ010007290">
    <property type="protein sequence ID" value="CAG2110193.1"/>
    <property type="molecule type" value="Genomic_DNA"/>
</dbReference>
<keyword evidence="7" id="KW-1185">Reference proteome</keyword>
<dbReference type="GO" id="GO:0005576">
    <property type="term" value="C:extracellular region"/>
    <property type="evidence" value="ECO:0007669"/>
    <property type="project" value="TreeGrafter"/>
</dbReference>
<dbReference type="PANTHER" id="PTHR11177:SF317">
    <property type="entry name" value="CHITINASE 12-RELATED"/>
    <property type="match status" value="1"/>
</dbReference>
<dbReference type="Pfam" id="PF00704">
    <property type="entry name" value="Glyco_hydro_18"/>
    <property type="match status" value="2"/>
</dbReference>
<dbReference type="Proteomes" id="UP000759131">
    <property type="component" value="Unassembled WGS sequence"/>
</dbReference>
<dbReference type="GO" id="GO:0008061">
    <property type="term" value="F:chitin binding"/>
    <property type="evidence" value="ECO:0007669"/>
    <property type="project" value="InterPro"/>
</dbReference>
<dbReference type="PROSITE" id="PS01095">
    <property type="entry name" value="GH18_1"/>
    <property type="match status" value="2"/>
</dbReference>
<keyword evidence="3 4" id="KW-0326">Glycosidase</keyword>
<evidence type="ECO:0000313" key="6">
    <source>
        <dbReference type="EMBL" id="CAD7629763.1"/>
    </source>
</evidence>
<evidence type="ECO:0000256" key="4">
    <source>
        <dbReference type="RuleBase" id="RU000489"/>
    </source>
</evidence>
<evidence type="ECO:0000256" key="2">
    <source>
        <dbReference type="ARBA" id="ARBA00023157"/>
    </source>
</evidence>
<dbReference type="GO" id="GO:0004568">
    <property type="term" value="F:chitinase activity"/>
    <property type="evidence" value="ECO:0007669"/>
    <property type="project" value="TreeGrafter"/>
</dbReference>
<dbReference type="Gene3D" id="3.10.50.10">
    <property type="match status" value="2"/>
</dbReference>
<feature type="domain" description="GH18" evidence="5">
    <location>
        <begin position="15"/>
        <end position="369"/>
    </location>
</feature>
<evidence type="ECO:0000256" key="3">
    <source>
        <dbReference type="ARBA" id="ARBA00023295"/>
    </source>
</evidence>
<dbReference type="InterPro" id="IPR001579">
    <property type="entry name" value="Glyco_hydro_18_chit_AS"/>
</dbReference>
<dbReference type="InterPro" id="IPR050314">
    <property type="entry name" value="Glycosyl_Hydrlase_18"/>
</dbReference>
<dbReference type="PANTHER" id="PTHR11177">
    <property type="entry name" value="CHITINASE"/>
    <property type="match status" value="1"/>
</dbReference>
<dbReference type="SUPFAM" id="SSF54556">
    <property type="entry name" value="Chitinase insertion domain"/>
    <property type="match status" value="2"/>
</dbReference>
<dbReference type="GO" id="GO:0005975">
    <property type="term" value="P:carbohydrate metabolic process"/>
    <property type="evidence" value="ECO:0007669"/>
    <property type="project" value="InterPro"/>
</dbReference>
<evidence type="ECO:0000313" key="7">
    <source>
        <dbReference type="Proteomes" id="UP000759131"/>
    </source>
</evidence>
<dbReference type="InterPro" id="IPR029070">
    <property type="entry name" value="Chitinase_insertion_sf"/>
</dbReference>
<keyword evidence="2" id="KW-1015">Disulfide bond</keyword>
<reference evidence="6" key="1">
    <citation type="submission" date="2020-11" db="EMBL/GenBank/DDBJ databases">
        <authorList>
            <person name="Tran Van P."/>
        </authorList>
    </citation>
    <scope>NUCLEOTIDE SEQUENCE</scope>
</reference>
<dbReference type="InterPro" id="IPR011583">
    <property type="entry name" value="Chitinase_II/V-like_cat"/>
</dbReference>
<protein>
    <recommendedName>
        <fullName evidence="5">GH18 domain-containing protein</fullName>
    </recommendedName>
</protein>
<feature type="domain" description="GH18" evidence="5">
    <location>
        <begin position="388"/>
        <end position="742"/>
    </location>
</feature>
<dbReference type="FunFam" id="3.20.20.80:FF:000007">
    <property type="entry name" value="Acidic mammalian chitinase"/>
    <property type="match status" value="1"/>
</dbReference>